<dbReference type="InterPro" id="IPR050093">
    <property type="entry name" value="ABC_SmlMolc_Importer"/>
</dbReference>
<dbReference type="PROSITE" id="PS00211">
    <property type="entry name" value="ABC_TRANSPORTER_1"/>
    <property type="match status" value="1"/>
</dbReference>
<dbReference type="GO" id="GO:0005524">
    <property type="term" value="F:ATP binding"/>
    <property type="evidence" value="ECO:0007669"/>
    <property type="project" value="UniProtKB-KW"/>
</dbReference>
<protein>
    <submittedName>
        <fullName evidence="6">CP4-6 prophage ABC transporter ATP-binding protein AfuC</fullName>
    </submittedName>
</protein>
<keyword evidence="4 6" id="KW-0067">ATP-binding</keyword>
<keyword evidence="2" id="KW-0813">Transport</keyword>
<dbReference type="RefSeq" id="WP_254022802.1">
    <property type="nucleotide sequence ID" value="NZ_CAKXZS010000001.1"/>
</dbReference>
<proteinExistence type="inferred from homology"/>
<dbReference type="PROSITE" id="PS50893">
    <property type="entry name" value="ABC_TRANSPORTER_2"/>
    <property type="match status" value="1"/>
</dbReference>
<comment type="similarity">
    <text evidence="1">Belongs to the ABC transporter superfamily.</text>
</comment>
<comment type="caution">
    <text evidence="6">The sequence shown here is derived from an EMBL/GenBank/DDBJ whole genome shotgun (WGS) entry which is preliminary data.</text>
</comment>
<evidence type="ECO:0000313" key="7">
    <source>
        <dbReference type="Proteomes" id="UP001152604"/>
    </source>
</evidence>
<dbReference type="SMART" id="SM00382">
    <property type="entry name" value="AAA"/>
    <property type="match status" value="1"/>
</dbReference>
<dbReference type="InterPro" id="IPR003439">
    <property type="entry name" value="ABC_transporter-like_ATP-bd"/>
</dbReference>
<evidence type="ECO:0000313" key="6">
    <source>
        <dbReference type="EMBL" id="CAH2394366.1"/>
    </source>
</evidence>
<dbReference type="Proteomes" id="UP001152604">
    <property type="component" value="Unassembled WGS sequence"/>
</dbReference>
<gene>
    <name evidence="6" type="primary">afuC</name>
    <name evidence="6" type="ORF">MES4922_10279</name>
</gene>
<dbReference type="PANTHER" id="PTHR42781:SF4">
    <property type="entry name" value="SPERMIDINE_PUTRESCINE IMPORT ATP-BINDING PROTEIN POTA"/>
    <property type="match status" value="1"/>
</dbReference>
<dbReference type="InterPro" id="IPR013611">
    <property type="entry name" value="Transp-assoc_OB_typ2"/>
</dbReference>
<evidence type="ECO:0000256" key="2">
    <source>
        <dbReference type="ARBA" id="ARBA00022448"/>
    </source>
</evidence>
<reference evidence="6" key="1">
    <citation type="submission" date="2022-03" db="EMBL/GenBank/DDBJ databases">
        <authorList>
            <person name="Brunel B."/>
        </authorList>
    </citation>
    <scope>NUCLEOTIDE SEQUENCE</scope>
    <source>
        <strain evidence="6">STM4922sample</strain>
    </source>
</reference>
<feature type="domain" description="ABC transporter" evidence="5">
    <location>
        <begin position="17"/>
        <end position="247"/>
    </location>
</feature>
<dbReference type="InterPro" id="IPR017871">
    <property type="entry name" value="ABC_transporter-like_CS"/>
</dbReference>
<organism evidence="6 7">
    <name type="scientific">Mesorhizobium ventifaucium</name>
    <dbReference type="NCBI Taxonomy" id="666020"/>
    <lineage>
        <taxon>Bacteria</taxon>
        <taxon>Pseudomonadati</taxon>
        <taxon>Pseudomonadota</taxon>
        <taxon>Alphaproteobacteria</taxon>
        <taxon>Hyphomicrobiales</taxon>
        <taxon>Phyllobacteriaceae</taxon>
        <taxon>Mesorhizobium</taxon>
    </lineage>
</organism>
<dbReference type="SUPFAM" id="SSF50331">
    <property type="entry name" value="MOP-like"/>
    <property type="match status" value="1"/>
</dbReference>
<name>A0ABN8JER2_9HYPH</name>
<evidence type="ECO:0000256" key="3">
    <source>
        <dbReference type="ARBA" id="ARBA00022741"/>
    </source>
</evidence>
<dbReference type="InterPro" id="IPR003593">
    <property type="entry name" value="AAA+_ATPase"/>
</dbReference>
<sequence length="371" mass="41043">MSSNHGNGLHGERDYVVELQSVSRHYGESIAVADVSLGMARGELVCLLGPSGCGKTTTLRMVAGFVKPTSGTVRINNQDMTHQPPYRRDTGMVFQSYALFPHMTVAENIAFGLENLKWNRVDREKRVREMLRLVELPHLAERLPTQLSGGQQQRIALARALAMRPAVLLLDEPFSNLDAQLRVRMREELREVIRGVDVTTLFVTHDQEEALTMSDRIVVMNTGRIEQIGTPGDIYESPESTFVAKFIGWCSVVEGAVDATGTFVSKSALKVPGNWQPGPANAIVRPEHVHLAADGPQGLVREARVLESHYYGGATRVVLDVGGEQLMMHERFPFGRHPKPGEPLNITLNTDEIRVVSSSSQTFTDLKRVAI</sequence>
<evidence type="ECO:0000259" key="5">
    <source>
        <dbReference type="PROSITE" id="PS50893"/>
    </source>
</evidence>
<dbReference type="Pfam" id="PF00005">
    <property type="entry name" value="ABC_tran"/>
    <property type="match status" value="1"/>
</dbReference>
<dbReference type="PANTHER" id="PTHR42781">
    <property type="entry name" value="SPERMIDINE/PUTRESCINE IMPORT ATP-BINDING PROTEIN POTA"/>
    <property type="match status" value="1"/>
</dbReference>
<accession>A0ABN8JER2</accession>
<dbReference type="EMBL" id="CAKXZS010000001">
    <property type="protein sequence ID" value="CAH2394366.1"/>
    <property type="molecule type" value="Genomic_DNA"/>
</dbReference>
<evidence type="ECO:0000256" key="1">
    <source>
        <dbReference type="ARBA" id="ARBA00005417"/>
    </source>
</evidence>
<dbReference type="InterPro" id="IPR008995">
    <property type="entry name" value="Mo/tungstate-bd_C_term_dom"/>
</dbReference>
<dbReference type="InterPro" id="IPR027417">
    <property type="entry name" value="P-loop_NTPase"/>
</dbReference>
<keyword evidence="7" id="KW-1185">Reference proteome</keyword>
<dbReference type="SUPFAM" id="SSF52540">
    <property type="entry name" value="P-loop containing nucleoside triphosphate hydrolases"/>
    <property type="match status" value="1"/>
</dbReference>
<keyword evidence="3" id="KW-0547">Nucleotide-binding</keyword>
<dbReference type="Gene3D" id="3.40.50.300">
    <property type="entry name" value="P-loop containing nucleotide triphosphate hydrolases"/>
    <property type="match status" value="1"/>
</dbReference>
<dbReference type="Pfam" id="PF08402">
    <property type="entry name" value="TOBE_2"/>
    <property type="match status" value="1"/>
</dbReference>
<dbReference type="Gene3D" id="2.40.50.100">
    <property type="match status" value="1"/>
</dbReference>
<evidence type="ECO:0000256" key="4">
    <source>
        <dbReference type="ARBA" id="ARBA00022840"/>
    </source>
</evidence>